<comment type="caution">
    <text evidence="2">The sequence shown here is derived from an EMBL/GenBank/DDBJ whole genome shotgun (WGS) entry which is preliminary data.</text>
</comment>
<reference evidence="2" key="1">
    <citation type="submission" date="2023-03" db="EMBL/GenBank/DDBJ databases">
        <title>Massive genome expansion in bonnet fungi (Mycena s.s.) driven by repeated elements and novel gene families across ecological guilds.</title>
        <authorList>
            <consortium name="Lawrence Berkeley National Laboratory"/>
            <person name="Harder C.B."/>
            <person name="Miyauchi S."/>
            <person name="Viragh M."/>
            <person name="Kuo A."/>
            <person name="Thoen E."/>
            <person name="Andreopoulos B."/>
            <person name="Lu D."/>
            <person name="Skrede I."/>
            <person name="Drula E."/>
            <person name="Henrissat B."/>
            <person name="Morin E."/>
            <person name="Kohler A."/>
            <person name="Barry K."/>
            <person name="LaButti K."/>
            <person name="Morin E."/>
            <person name="Salamov A."/>
            <person name="Lipzen A."/>
            <person name="Mereny Z."/>
            <person name="Hegedus B."/>
            <person name="Baldrian P."/>
            <person name="Stursova M."/>
            <person name="Weitz H."/>
            <person name="Taylor A."/>
            <person name="Grigoriev I.V."/>
            <person name="Nagy L.G."/>
            <person name="Martin F."/>
            <person name="Kauserud H."/>
        </authorList>
    </citation>
    <scope>NUCLEOTIDE SEQUENCE</scope>
    <source>
        <strain evidence="2">CBHHK182m</strain>
    </source>
</reference>
<evidence type="ECO:0000313" key="2">
    <source>
        <dbReference type="EMBL" id="KAJ7697074.1"/>
    </source>
</evidence>
<gene>
    <name evidence="2" type="ORF">B0H16DRAFT_1484871</name>
</gene>
<dbReference type="EMBL" id="JARKIB010000618">
    <property type="protein sequence ID" value="KAJ7697074.1"/>
    <property type="molecule type" value="Genomic_DNA"/>
</dbReference>
<dbReference type="AlphaFoldDB" id="A0AAD7DQ53"/>
<proteinExistence type="predicted"/>
<dbReference type="Proteomes" id="UP001215598">
    <property type="component" value="Unassembled WGS sequence"/>
</dbReference>
<evidence type="ECO:0000256" key="1">
    <source>
        <dbReference type="SAM" id="MobiDB-lite"/>
    </source>
</evidence>
<feature type="region of interest" description="Disordered" evidence="1">
    <location>
        <begin position="62"/>
        <end position="104"/>
    </location>
</feature>
<accession>A0AAD7DQ53</accession>
<sequence>MGNISTPMNPPFAQFDASDVEHLPSTPTPGPAVDRLVANPTGCPAARCSNTGAIQPCLMGPANSLETQSSSTVAAGQNSERQPTITTQSGSTVTSETRVAPQPGLQHRQALRLVPQPPVVYPQVRNGDLWDGPWVPQPAKYGGLFDI</sequence>
<evidence type="ECO:0000313" key="3">
    <source>
        <dbReference type="Proteomes" id="UP001215598"/>
    </source>
</evidence>
<name>A0AAD7DQ53_9AGAR</name>
<protein>
    <submittedName>
        <fullName evidence="2">Uncharacterized protein</fullName>
    </submittedName>
</protein>
<keyword evidence="3" id="KW-1185">Reference proteome</keyword>
<feature type="region of interest" description="Disordered" evidence="1">
    <location>
        <begin position="1"/>
        <end position="31"/>
    </location>
</feature>
<feature type="compositionally biased region" description="Polar residues" evidence="1">
    <location>
        <begin position="64"/>
        <end position="97"/>
    </location>
</feature>
<organism evidence="2 3">
    <name type="scientific">Mycena metata</name>
    <dbReference type="NCBI Taxonomy" id="1033252"/>
    <lineage>
        <taxon>Eukaryota</taxon>
        <taxon>Fungi</taxon>
        <taxon>Dikarya</taxon>
        <taxon>Basidiomycota</taxon>
        <taxon>Agaricomycotina</taxon>
        <taxon>Agaricomycetes</taxon>
        <taxon>Agaricomycetidae</taxon>
        <taxon>Agaricales</taxon>
        <taxon>Marasmiineae</taxon>
        <taxon>Mycenaceae</taxon>
        <taxon>Mycena</taxon>
    </lineage>
</organism>